<keyword evidence="6 8" id="KW-0378">Hydrolase</keyword>
<feature type="active site" description="Amidino-cysteine intermediate" evidence="8 9">
    <location>
        <position position="401"/>
    </location>
</feature>
<evidence type="ECO:0000256" key="8">
    <source>
        <dbReference type="HAMAP-Rule" id="MF_00242"/>
    </source>
</evidence>
<evidence type="ECO:0000256" key="3">
    <source>
        <dbReference type="ARBA" id="ARBA00010206"/>
    </source>
</evidence>
<accession>A0A1N7PID4</accession>
<evidence type="ECO:0000256" key="2">
    <source>
        <dbReference type="ARBA" id="ARBA00005213"/>
    </source>
</evidence>
<evidence type="ECO:0000313" key="11">
    <source>
        <dbReference type="Proteomes" id="UP000185999"/>
    </source>
</evidence>
<evidence type="ECO:0000256" key="6">
    <source>
        <dbReference type="ARBA" id="ARBA00022801"/>
    </source>
</evidence>
<dbReference type="GO" id="GO:0005737">
    <property type="term" value="C:cytoplasm"/>
    <property type="evidence" value="ECO:0007669"/>
    <property type="project" value="UniProtKB-SubCell"/>
</dbReference>
<dbReference type="PRINTS" id="PR01466">
    <property type="entry name" value="ARGDEIMINASE"/>
</dbReference>
<evidence type="ECO:0000256" key="7">
    <source>
        <dbReference type="ARBA" id="ARBA00049429"/>
    </source>
</evidence>
<dbReference type="Proteomes" id="UP000185999">
    <property type="component" value="Unassembled WGS sequence"/>
</dbReference>
<evidence type="ECO:0000256" key="5">
    <source>
        <dbReference type="ARBA" id="ARBA00022503"/>
    </source>
</evidence>
<gene>
    <name evidence="8" type="primary">arcA</name>
    <name evidence="10" type="ORF">SAMN05421760_11532</name>
</gene>
<evidence type="ECO:0000256" key="4">
    <source>
        <dbReference type="ARBA" id="ARBA00022490"/>
    </source>
</evidence>
<dbReference type="UniPathway" id="UPA00254">
    <property type="reaction ID" value="UER00364"/>
</dbReference>
<dbReference type="RefSeq" id="WP_054342239.1">
    <property type="nucleotide sequence ID" value="NZ_FTOE01000015.1"/>
</dbReference>
<comment type="catalytic activity">
    <reaction evidence="7 8">
        <text>L-arginine + H2O = L-citrulline + NH4(+)</text>
        <dbReference type="Rhea" id="RHEA:19597"/>
        <dbReference type="ChEBI" id="CHEBI:15377"/>
        <dbReference type="ChEBI" id="CHEBI:28938"/>
        <dbReference type="ChEBI" id="CHEBI:32682"/>
        <dbReference type="ChEBI" id="CHEBI:57743"/>
        <dbReference type="EC" id="3.5.3.6"/>
    </reaction>
</comment>
<keyword evidence="4 8" id="KW-0963">Cytoplasm</keyword>
<dbReference type="PIRSF" id="PIRSF006356">
    <property type="entry name" value="Arg_deiminase"/>
    <property type="match status" value="1"/>
</dbReference>
<dbReference type="HAMAP" id="MF_00242">
    <property type="entry name" value="Arg_deiminase"/>
    <property type="match status" value="1"/>
</dbReference>
<organism evidence="10 11">
    <name type="scientific">Neptunomonas antarctica</name>
    <dbReference type="NCBI Taxonomy" id="619304"/>
    <lineage>
        <taxon>Bacteria</taxon>
        <taxon>Pseudomonadati</taxon>
        <taxon>Pseudomonadota</taxon>
        <taxon>Gammaproteobacteria</taxon>
        <taxon>Oceanospirillales</taxon>
        <taxon>Oceanospirillaceae</taxon>
        <taxon>Neptunomonas</taxon>
    </lineage>
</organism>
<dbReference type="GO" id="GO:0019546">
    <property type="term" value="P:L-arginine deiminase pathway"/>
    <property type="evidence" value="ECO:0007669"/>
    <property type="project" value="TreeGrafter"/>
</dbReference>
<reference evidence="11" key="1">
    <citation type="submission" date="2017-01" db="EMBL/GenBank/DDBJ databases">
        <authorList>
            <person name="Varghese N."/>
            <person name="Submissions S."/>
        </authorList>
    </citation>
    <scope>NUCLEOTIDE SEQUENCE [LARGE SCALE GENOMIC DNA]</scope>
    <source>
        <strain evidence="11">DSM 22306</strain>
    </source>
</reference>
<evidence type="ECO:0000313" key="10">
    <source>
        <dbReference type="EMBL" id="SIT10351.1"/>
    </source>
</evidence>
<protein>
    <recommendedName>
        <fullName evidence="8">Arginine deiminase</fullName>
        <shortName evidence="8">ADI</shortName>
        <ecNumber evidence="8">3.5.3.6</ecNumber>
    </recommendedName>
    <alternativeName>
        <fullName evidence="8">Arginine dihydrolase</fullName>
        <shortName evidence="8">AD</shortName>
    </alternativeName>
</protein>
<dbReference type="Pfam" id="PF02274">
    <property type="entry name" value="ADI"/>
    <property type="match status" value="1"/>
</dbReference>
<dbReference type="Gene3D" id="3.75.10.10">
    <property type="entry name" value="L-arginine/glycine Amidinotransferase, Chain A"/>
    <property type="match status" value="1"/>
</dbReference>
<dbReference type="SUPFAM" id="SSF55909">
    <property type="entry name" value="Pentein"/>
    <property type="match status" value="1"/>
</dbReference>
<dbReference type="STRING" id="619304.SAMN05421760_11532"/>
<name>A0A1N7PID4_9GAMM</name>
<dbReference type="InterPro" id="IPR003876">
    <property type="entry name" value="Arg_deiminase"/>
</dbReference>
<comment type="pathway">
    <text evidence="2 8">Amino-acid degradation; L-arginine degradation via ADI pathway; carbamoyl phosphate from L-arginine: step 1/2.</text>
</comment>
<keyword evidence="11" id="KW-1185">Reference proteome</keyword>
<dbReference type="Gene3D" id="1.10.3930.10">
    <property type="entry name" value="Arginine deiminase"/>
    <property type="match status" value="1"/>
</dbReference>
<dbReference type="EMBL" id="FTOE01000015">
    <property type="protein sequence ID" value="SIT10351.1"/>
    <property type="molecule type" value="Genomic_DNA"/>
</dbReference>
<dbReference type="AlphaFoldDB" id="A0A1N7PID4"/>
<evidence type="ECO:0000256" key="1">
    <source>
        <dbReference type="ARBA" id="ARBA00004496"/>
    </source>
</evidence>
<proteinExistence type="inferred from homology"/>
<evidence type="ECO:0000256" key="9">
    <source>
        <dbReference type="PIRSR" id="PIRSR006356-1"/>
    </source>
</evidence>
<keyword evidence="5 8" id="KW-0056">Arginine metabolism</keyword>
<comment type="similarity">
    <text evidence="3 8">Belongs to the arginine deiminase family.</text>
</comment>
<sequence length="413" mass="46145">MLEFGVHSEIGKLHKVIVCQPGLAHSRLTPGNAAELLYDDVLWVQQARTDHMDFRMKMESRGTEVLEFGQLLKETIQDDKARAWILDRRIDEDQVGVGMLNELRSWLDGMSAEQLAIYLVGGISVHDLPFKPHGMFGNYLGADGFVIPPLPNTQFTRDNSSWIYNGVTVNPMYWPARRPETLLITAIYQFHPAFAPAFNKGDFKIWWGNPDKNHGPATAEGGDVMPIGNGCVLIGMGERTSPQAVGQIAQRLFNQGAATRVIACQMPRSRSAMHLDTVFSHIDRDVATAFVDVCDQIQCYSLRPSDNTEHVDFRKEDKHLFALVAECLGINKLRIVQTGGDSYQKEREQWDDGNNVITLEPGVVVAYDRNTYTNTLLRKAGIEVITISGAELGRGRGGGHCMTCPVWRDPVEY</sequence>
<dbReference type="EC" id="3.5.3.6" evidence="8"/>
<comment type="subcellular location">
    <subcellularLocation>
        <location evidence="1 8">Cytoplasm</location>
    </subcellularLocation>
</comment>
<dbReference type="GO" id="GO:0016990">
    <property type="term" value="F:arginine deiminase activity"/>
    <property type="evidence" value="ECO:0007669"/>
    <property type="project" value="UniProtKB-UniRule"/>
</dbReference>
<dbReference type="OrthoDB" id="9807502at2"/>
<dbReference type="PANTHER" id="PTHR47271:SF3">
    <property type="entry name" value="ARGININE DEIMINASE"/>
    <property type="match status" value="1"/>
</dbReference>
<dbReference type="PANTHER" id="PTHR47271">
    <property type="entry name" value="ARGININE DEIMINASE"/>
    <property type="match status" value="1"/>
</dbReference>
<dbReference type="NCBIfam" id="NF002381">
    <property type="entry name" value="PRK01388.1"/>
    <property type="match status" value="1"/>
</dbReference>